<reference evidence="14 15" key="1">
    <citation type="submission" date="2019-11" db="EMBL/GenBank/DDBJ databases">
        <title>Draft genome sequence of Labilibaculum sp. strain SYP isolated from Black Sea.</title>
        <authorList>
            <person name="Yadav S."/>
            <person name="Villanueva L."/>
        </authorList>
    </citation>
    <scope>NUCLEOTIDE SEQUENCE [LARGE SCALE GENOMIC DNA]</scope>
    <source>
        <strain evidence="14 15">44</strain>
    </source>
</reference>
<dbReference type="InterPro" id="IPR000531">
    <property type="entry name" value="Beta-barrel_TonB"/>
</dbReference>
<keyword evidence="2 8" id="KW-0813">Transport</keyword>
<dbReference type="NCBIfam" id="TIGR04056">
    <property type="entry name" value="OMP_RagA_SusC"/>
    <property type="match status" value="1"/>
</dbReference>
<comment type="subcellular location">
    <subcellularLocation>
        <location evidence="1 8">Cell outer membrane</location>
        <topology evidence="1 8">Multi-pass membrane protein</topology>
    </subcellularLocation>
</comment>
<sequence length="1019" mass="111930">MKKCYQKRRVIAIMLFLFLTVHFGAIAQSFSLQGTVTDVKGIPLPGVSISIVGTTQGTITDIDGKYSLEAPGDSQLKFQFIGFLAEIVSINNQTTIDVTLKEDVVGLSEVVVVGYGTQRKEAVTGSVANIKGEVMREVPSANISQALQGRIAGVNMQQTSSKPGALMQIRIRGSRSLSANNDPLVVLDGMPFSGSISDINPTDIKTIDILKDASATAIYGSRGANGVIMVTTKTGKKGKSALVTYNGYQGINTVFSDYPMMEGSKFVELRKLANKYTNGVDEADDVNTNWQDLWYRTANVTNHNIAVTGGTEKGSYSFSTGFYKEEAVTPGTDFSRLTLHGSIDQEIGNYFRIGFSTNNNYTNSNNGMGMYGVLSMSPIADPYDADGNWKRTIKMPLDENWNQTKDIVNALGDRYIDKKKAFASYNTLFGEVKIPGIEGLKYRISLAGNLRTTNDGNYTGEGVGSSNATTVSTAGISNSRNTNWVVQNLLTYDRRFGKHSINVVGLYSVEETLYNSSNVSAKDIPADAFQFYNLGRAAGEITVNPEYQNYEKSGLMSYMGRAMYAYDNRYMVSATIRSDASSRLAEGHKWHTYPALSVGWNIANESFMSDITAVNALKLRVGFGQTSNQSVKPYATLGVLKTRPYNYGTTYSTGTYVTELPNNDLGWEFSKTWNYGLDFALLNHRLTGAVEYYITKTEDVLLGVGLPPTSGVSSVTQNIGTTENKGLEFSLNGVILDDVNGWTWDVGVNFYSNKNKLTSLASGQTRDEGNWWFVGHPINVVYDYKRIGIWQEGDANLQDYEEGGNVGMIKVQYYGDYDENGIPTRKIGPEDLQVMDLEPDFQGGFNTRVAYKGFDFSLVGAFQHGGTLISTLYSSGGYLNMLTGRRGNVDVDYWTPDNTGAKYPLPGGSQSGDNPKYGSTLGYFDASYVKIRSLSLGYNFSQKIIEAAGFDKLRLYATVQNPFVLFSPYTRETGLDPETNSYGNENAAVAYSDNMKRILTQGYNTPSVRKYVIGIELTF</sequence>
<comment type="caution">
    <text evidence="13">The sequence shown here is derived from an EMBL/GenBank/DDBJ whole genome shotgun (WGS) entry which is preliminary data.</text>
</comment>
<gene>
    <name evidence="14" type="ORF">DWB62_002510</name>
    <name evidence="13" type="ORF">GNY23_02510</name>
</gene>
<keyword evidence="10" id="KW-0732">Signal</keyword>
<evidence type="ECO:0000256" key="3">
    <source>
        <dbReference type="ARBA" id="ARBA00022452"/>
    </source>
</evidence>
<comment type="similarity">
    <text evidence="8 9">Belongs to the TonB-dependent receptor family.</text>
</comment>
<dbReference type="Proteomes" id="UP000285951">
    <property type="component" value="Unassembled WGS sequence"/>
</dbReference>
<feature type="chain" id="PRO_5029759091" evidence="10">
    <location>
        <begin position="28"/>
        <end position="1019"/>
    </location>
</feature>
<dbReference type="PROSITE" id="PS52016">
    <property type="entry name" value="TONB_DEPENDENT_REC_3"/>
    <property type="match status" value="1"/>
</dbReference>
<protein>
    <submittedName>
        <fullName evidence="13">SusC/RagA family TonB-linked outer membrane protein</fullName>
    </submittedName>
</protein>
<feature type="domain" description="TonB-dependent receptor plug" evidence="12">
    <location>
        <begin position="120"/>
        <end position="227"/>
    </location>
</feature>
<evidence type="ECO:0000256" key="9">
    <source>
        <dbReference type="RuleBase" id="RU003357"/>
    </source>
</evidence>
<dbReference type="OrthoDB" id="9768177at2"/>
<feature type="domain" description="TonB-dependent receptor-like beta-barrel" evidence="11">
    <location>
        <begin position="413"/>
        <end position="961"/>
    </location>
</feature>
<dbReference type="RefSeq" id="WP_156194591.1">
    <property type="nucleotide sequence ID" value="NZ_QTZN02000003.1"/>
</dbReference>
<evidence type="ECO:0000313" key="13">
    <source>
        <dbReference type="EMBL" id="MUP36682.1"/>
    </source>
</evidence>
<dbReference type="InterPro" id="IPR023997">
    <property type="entry name" value="TonB-dep_OMP_SusC/RagA_CS"/>
</dbReference>
<keyword evidence="4 8" id="KW-0812">Transmembrane</keyword>
<dbReference type="GO" id="GO:0009279">
    <property type="term" value="C:cell outer membrane"/>
    <property type="evidence" value="ECO:0007669"/>
    <property type="project" value="UniProtKB-SubCell"/>
</dbReference>
<evidence type="ECO:0000256" key="5">
    <source>
        <dbReference type="ARBA" id="ARBA00023077"/>
    </source>
</evidence>
<dbReference type="Pfam" id="PF13715">
    <property type="entry name" value="CarbopepD_reg_2"/>
    <property type="match status" value="1"/>
</dbReference>
<dbReference type="Gene3D" id="2.60.40.1120">
    <property type="entry name" value="Carboxypeptidase-like, regulatory domain"/>
    <property type="match status" value="1"/>
</dbReference>
<evidence type="ECO:0000259" key="11">
    <source>
        <dbReference type="Pfam" id="PF00593"/>
    </source>
</evidence>
<evidence type="ECO:0000259" key="12">
    <source>
        <dbReference type="Pfam" id="PF07715"/>
    </source>
</evidence>
<evidence type="ECO:0000313" key="16">
    <source>
        <dbReference type="Proteomes" id="UP000462449"/>
    </source>
</evidence>
<keyword evidence="3 8" id="KW-1134">Transmembrane beta strand</keyword>
<dbReference type="EMBL" id="QTZN02000003">
    <property type="protein sequence ID" value="MVB05887.1"/>
    <property type="molecule type" value="Genomic_DNA"/>
</dbReference>
<dbReference type="InterPro" id="IPR039426">
    <property type="entry name" value="TonB-dep_rcpt-like"/>
</dbReference>
<dbReference type="Proteomes" id="UP000462449">
    <property type="component" value="Unassembled WGS sequence"/>
</dbReference>
<dbReference type="Pfam" id="PF07715">
    <property type="entry name" value="Plug"/>
    <property type="match status" value="1"/>
</dbReference>
<evidence type="ECO:0000313" key="14">
    <source>
        <dbReference type="EMBL" id="MVB05887.1"/>
    </source>
</evidence>
<evidence type="ECO:0000256" key="6">
    <source>
        <dbReference type="ARBA" id="ARBA00023136"/>
    </source>
</evidence>
<dbReference type="Gene3D" id="2.40.170.20">
    <property type="entry name" value="TonB-dependent receptor, beta-barrel domain"/>
    <property type="match status" value="1"/>
</dbReference>
<dbReference type="AlphaFoldDB" id="A0A7M4D203"/>
<evidence type="ECO:0000256" key="7">
    <source>
        <dbReference type="ARBA" id="ARBA00023237"/>
    </source>
</evidence>
<evidence type="ECO:0000256" key="4">
    <source>
        <dbReference type="ARBA" id="ARBA00022692"/>
    </source>
</evidence>
<reference evidence="13 16" key="2">
    <citation type="submission" date="2019-12" db="EMBL/GenBank/DDBJ databases">
        <title>Draft genome sequence of Labilibaculum sp. strain 44 isolated from deep waters of Black Sea.</title>
        <authorList>
            <person name="Yadav S."/>
            <person name="Villanueva L."/>
        </authorList>
    </citation>
    <scope>NUCLEOTIDE SEQUENCE [LARGE SCALE GENOMIC DNA]</scope>
    <source>
        <strain evidence="13 16">44</strain>
    </source>
</reference>
<dbReference type="Gene3D" id="2.170.130.10">
    <property type="entry name" value="TonB-dependent receptor, plug domain"/>
    <property type="match status" value="1"/>
</dbReference>
<dbReference type="Pfam" id="PF00593">
    <property type="entry name" value="TonB_dep_Rec_b-barrel"/>
    <property type="match status" value="1"/>
</dbReference>
<dbReference type="EMBL" id="WOTW01000003">
    <property type="protein sequence ID" value="MUP36682.1"/>
    <property type="molecule type" value="Genomic_DNA"/>
</dbReference>
<dbReference type="SUPFAM" id="SSF49464">
    <property type="entry name" value="Carboxypeptidase regulatory domain-like"/>
    <property type="match status" value="1"/>
</dbReference>
<dbReference type="InterPro" id="IPR008969">
    <property type="entry name" value="CarboxyPept-like_regulatory"/>
</dbReference>
<dbReference type="InterPro" id="IPR036942">
    <property type="entry name" value="Beta-barrel_TonB_sf"/>
</dbReference>
<dbReference type="SUPFAM" id="SSF56935">
    <property type="entry name" value="Porins"/>
    <property type="match status" value="1"/>
</dbReference>
<organism evidence="13 16">
    <name type="scientific">Labilibaculum euxinus</name>
    <dbReference type="NCBI Taxonomy" id="2686357"/>
    <lineage>
        <taxon>Bacteria</taxon>
        <taxon>Pseudomonadati</taxon>
        <taxon>Bacteroidota</taxon>
        <taxon>Bacteroidia</taxon>
        <taxon>Marinilabiliales</taxon>
        <taxon>Marinifilaceae</taxon>
        <taxon>Labilibaculum</taxon>
    </lineage>
</organism>
<evidence type="ECO:0000256" key="1">
    <source>
        <dbReference type="ARBA" id="ARBA00004571"/>
    </source>
</evidence>
<dbReference type="FunFam" id="2.170.130.10:FF:000003">
    <property type="entry name" value="SusC/RagA family TonB-linked outer membrane protein"/>
    <property type="match status" value="1"/>
</dbReference>
<dbReference type="InterPro" id="IPR012910">
    <property type="entry name" value="Plug_dom"/>
</dbReference>
<keyword evidence="15" id="KW-1185">Reference proteome</keyword>
<dbReference type="InterPro" id="IPR037066">
    <property type="entry name" value="Plug_dom_sf"/>
</dbReference>
<proteinExistence type="inferred from homology"/>
<keyword evidence="7 8" id="KW-0998">Cell outer membrane</keyword>
<evidence type="ECO:0000256" key="10">
    <source>
        <dbReference type="SAM" id="SignalP"/>
    </source>
</evidence>
<keyword evidence="5 9" id="KW-0798">TonB box</keyword>
<dbReference type="InterPro" id="IPR023996">
    <property type="entry name" value="TonB-dep_OMP_SusC/RagA"/>
</dbReference>
<evidence type="ECO:0000256" key="2">
    <source>
        <dbReference type="ARBA" id="ARBA00022448"/>
    </source>
</evidence>
<keyword evidence="6 8" id="KW-0472">Membrane</keyword>
<dbReference type="NCBIfam" id="TIGR04057">
    <property type="entry name" value="SusC_RagA_signa"/>
    <property type="match status" value="1"/>
</dbReference>
<evidence type="ECO:0000313" key="15">
    <source>
        <dbReference type="Proteomes" id="UP000285951"/>
    </source>
</evidence>
<feature type="signal peptide" evidence="10">
    <location>
        <begin position="1"/>
        <end position="27"/>
    </location>
</feature>
<name>A0A7M4D203_9BACT</name>
<evidence type="ECO:0000256" key="8">
    <source>
        <dbReference type="PROSITE-ProRule" id="PRU01360"/>
    </source>
</evidence>
<accession>A0A7M4D203</accession>